<evidence type="ECO:0000256" key="1">
    <source>
        <dbReference type="SAM" id="SignalP"/>
    </source>
</evidence>
<name>A0A9P7G753_9AGAR</name>
<gene>
    <name evidence="2" type="ORF">DXG03_009044</name>
</gene>
<dbReference type="SUPFAM" id="SSF52266">
    <property type="entry name" value="SGNH hydrolase"/>
    <property type="match status" value="1"/>
</dbReference>
<feature type="signal peptide" evidence="1">
    <location>
        <begin position="1"/>
        <end position="17"/>
    </location>
</feature>
<dbReference type="EMBL" id="JABCKV010000081">
    <property type="protein sequence ID" value="KAG5644149.1"/>
    <property type="molecule type" value="Genomic_DNA"/>
</dbReference>
<dbReference type="Proteomes" id="UP000775547">
    <property type="component" value="Unassembled WGS sequence"/>
</dbReference>
<evidence type="ECO:0000313" key="2">
    <source>
        <dbReference type="EMBL" id="KAG5644149.1"/>
    </source>
</evidence>
<evidence type="ECO:0008006" key="4">
    <source>
        <dbReference type="Google" id="ProtNLM"/>
    </source>
</evidence>
<dbReference type="InterPro" id="IPR001087">
    <property type="entry name" value="GDSL"/>
</dbReference>
<reference evidence="2" key="2">
    <citation type="submission" date="2021-10" db="EMBL/GenBank/DDBJ databases">
        <title>Phylogenomics reveals ancestral predisposition of the termite-cultivated fungus Termitomyces towards a domesticated lifestyle.</title>
        <authorList>
            <person name="Auxier B."/>
            <person name="Grum-Grzhimaylo A."/>
            <person name="Cardenas M.E."/>
            <person name="Lodge J.D."/>
            <person name="Laessoe T."/>
            <person name="Pedersen O."/>
            <person name="Smith M.E."/>
            <person name="Kuyper T.W."/>
            <person name="Franco-Molano E.A."/>
            <person name="Baroni T.J."/>
            <person name="Aanen D.K."/>
        </authorList>
    </citation>
    <scope>NUCLEOTIDE SEQUENCE</scope>
    <source>
        <strain evidence="2">AP01</strain>
        <tissue evidence="2">Mycelium</tissue>
    </source>
</reference>
<dbReference type="Pfam" id="PF00657">
    <property type="entry name" value="Lipase_GDSL"/>
    <property type="match status" value="1"/>
</dbReference>
<evidence type="ECO:0000313" key="3">
    <source>
        <dbReference type="Proteomes" id="UP000775547"/>
    </source>
</evidence>
<dbReference type="Gene3D" id="3.40.50.1110">
    <property type="entry name" value="SGNH hydrolase"/>
    <property type="match status" value="1"/>
</dbReference>
<dbReference type="InterPro" id="IPR036514">
    <property type="entry name" value="SGNH_hydro_sf"/>
</dbReference>
<protein>
    <recommendedName>
        <fullName evidence="4">Carbohydrate esterase family 16 protein</fullName>
    </recommendedName>
</protein>
<keyword evidence="3" id="KW-1185">Reference proteome</keyword>
<accession>A0A9P7G753</accession>
<dbReference type="OrthoDB" id="1600564at2759"/>
<dbReference type="AlphaFoldDB" id="A0A9P7G753"/>
<reference evidence="2" key="1">
    <citation type="submission" date="2020-07" db="EMBL/GenBank/DDBJ databases">
        <authorList>
            <person name="Nieuwenhuis M."/>
            <person name="Van De Peppel L.J.J."/>
        </authorList>
    </citation>
    <scope>NUCLEOTIDE SEQUENCE</scope>
    <source>
        <strain evidence="2">AP01</strain>
        <tissue evidence="2">Mycelium</tissue>
    </source>
</reference>
<dbReference type="GO" id="GO:0016788">
    <property type="term" value="F:hydrolase activity, acting on ester bonds"/>
    <property type="evidence" value="ECO:0007669"/>
    <property type="project" value="InterPro"/>
</dbReference>
<sequence length="310" mass="32675">MRLSLTFILAAISITSAAVVKREAQAVRLAVKPKCGTFSGDVADVNAGLKPLNAYKTIVAFGDAYSDGGVQNGSPLKPAVVTPPSPLAGGRSSDGPIWLENLAVTAGATLKDYATAGAVIDSTAYPGLSQSSVRDLSEQVNFFTGQGVKHDPETTLYTIFFGINDFELGTDLDVAAQNIAYRLLVLSSSPTFAKNILVVDNYGRGKRSPEGEAFKQQVFSELKALRSFLKLNIGFVDLSTIWDGVLGSSPGYQAFGYTNPGACAVSAKTSAGACTDPEHSFYWLPGTPSAATHRIIADYVNQVLTTCKAT</sequence>
<feature type="chain" id="PRO_5040341937" description="Carbohydrate esterase family 16 protein" evidence="1">
    <location>
        <begin position="18"/>
        <end position="310"/>
    </location>
</feature>
<keyword evidence="1" id="KW-0732">Signal</keyword>
<organism evidence="2 3">
    <name type="scientific">Asterophora parasitica</name>
    <dbReference type="NCBI Taxonomy" id="117018"/>
    <lineage>
        <taxon>Eukaryota</taxon>
        <taxon>Fungi</taxon>
        <taxon>Dikarya</taxon>
        <taxon>Basidiomycota</taxon>
        <taxon>Agaricomycotina</taxon>
        <taxon>Agaricomycetes</taxon>
        <taxon>Agaricomycetidae</taxon>
        <taxon>Agaricales</taxon>
        <taxon>Tricholomatineae</taxon>
        <taxon>Lyophyllaceae</taxon>
        <taxon>Asterophora</taxon>
    </lineage>
</organism>
<proteinExistence type="predicted"/>
<comment type="caution">
    <text evidence="2">The sequence shown here is derived from an EMBL/GenBank/DDBJ whole genome shotgun (WGS) entry which is preliminary data.</text>
</comment>